<dbReference type="Proteomes" id="UP001589776">
    <property type="component" value="Unassembled WGS sequence"/>
</dbReference>
<evidence type="ECO:0000256" key="3">
    <source>
        <dbReference type="ARBA" id="ARBA00022475"/>
    </source>
</evidence>
<keyword evidence="10" id="KW-1185">Reference proteome</keyword>
<evidence type="ECO:0000313" key="10">
    <source>
        <dbReference type="Proteomes" id="UP001589776"/>
    </source>
</evidence>
<keyword evidence="3" id="KW-1003">Cell membrane</keyword>
<name>A0ABV6DLT8_9BACL</name>
<dbReference type="InterPro" id="IPR051311">
    <property type="entry name" value="DedA_domain"/>
</dbReference>
<dbReference type="Pfam" id="PF09335">
    <property type="entry name" value="VTT_dom"/>
    <property type="match status" value="1"/>
</dbReference>
<comment type="similarity">
    <text evidence="2">Belongs to the DedA family.</text>
</comment>
<evidence type="ECO:0000256" key="6">
    <source>
        <dbReference type="ARBA" id="ARBA00023136"/>
    </source>
</evidence>
<dbReference type="PANTHER" id="PTHR42709">
    <property type="entry name" value="ALKALINE PHOSPHATASE LIKE PROTEIN"/>
    <property type="match status" value="1"/>
</dbReference>
<organism evidence="9 10">
    <name type="scientific">Paenibacillus chartarius</name>
    <dbReference type="NCBI Taxonomy" id="747481"/>
    <lineage>
        <taxon>Bacteria</taxon>
        <taxon>Bacillati</taxon>
        <taxon>Bacillota</taxon>
        <taxon>Bacilli</taxon>
        <taxon>Bacillales</taxon>
        <taxon>Paenibacillaceae</taxon>
        <taxon>Paenibacillus</taxon>
    </lineage>
</organism>
<evidence type="ECO:0000313" key="9">
    <source>
        <dbReference type="EMBL" id="MFC0213592.1"/>
    </source>
</evidence>
<protein>
    <submittedName>
        <fullName evidence="9">DedA family protein</fullName>
    </submittedName>
</protein>
<feature type="transmembrane region" description="Helical" evidence="7">
    <location>
        <begin position="12"/>
        <end position="30"/>
    </location>
</feature>
<evidence type="ECO:0000256" key="4">
    <source>
        <dbReference type="ARBA" id="ARBA00022692"/>
    </source>
</evidence>
<reference evidence="9 10" key="1">
    <citation type="submission" date="2024-09" db="EMBL/GenBank/DDBJ databases">
        <authorList>
            <person name="Sun Q."/>
            <person name="Mori K."/>
        </authorList>
    </citation>
    <scope>NUCLEOTIDE SEQUENCE [LARGE SCALE GENOMIC DNA]</scope>
    <source>
        <strain evidence="9 10">CCM 7759</strain>
    </source>
</reference>
<gene>
    <name evidence="9" type="ORF">ACFFK0_14200</name>
</gene>
<evidence type="ECO:0000256" key="7">
    <source>
        <dbReference type="SAM" id="Phobius"/>
    </source>
</evidence>
<feature type="domain" description="VTT" evidence="8">
    <location>
        <begin position="30"/>
        <end position="159"/>
    </location>
</feature>
<feature type="transmembrane region" description="Helical" evidence="7">
    <location>
        <begin position="50"/>
        <end position="71"/>
    </location>
</feature>
<dbReference type="PANTHER" id="PTHR42709:SF6">
    <property type="entry name" value="UNDECAPRENYL PHOSPHATE TRANSPORTER A"/>
    <property type="match status" value="1"/>
</dbReference>
<sequence>MQAWITEIMNQFGYFGIFLLIALENLFPPIPSEVILTFGGFMTTQSDLNIIGVIMFSTIGSVFGAIVLYWVGRLLSVQRLESIVVKYGKILRLTPEDVQKANNWFTKYGVWTVFFGRLIPLIRSLISIPAGSTRMNMATFLIFTTLGSLIWNSVLVYVGVAVGASWETIVHYMDVYSNFVYAGLALIIVVGGFLFFRSRFLQK</sequence>
<comment type="caution">
    <text evidence="9">The sequence shown here is derived from an EMBL/GenBank/DDBJ whole genome shotgun (WGS) entry which is preliminary data.</text>
</comment>
<accession>A0ABV6DLT8</accession>
<keyword evidence="5 7" id="KW-1133">Transmembrane helix</keyword>
<keyword evidence="4 7" id="KW-0812">Transmembrane</keyword>
<feature type="transmembrane region" description="Helical" evidence="7">
    <location>
        <begin position="140"/>
        <end position="166"/>
    </location>
</feature>
<dbReference type="RefSeq" id="WP_377470904.1">
    <property type="nucleotide sequence ID" value="NZ_JBHLWN010000057.1"/>
</dbReference>
<dbReference type="InterPro" id="IPR032816">
    <property type="entry name" value="VTT_dom"/>
</dbReference>
<comment type="subcellular location">
    <subcellularLocation>
        <location evidence="1">Cell membrane</location>
        <topology evidence="1">Multi-pass membrane protein</topology>
    </subcellularLocation>
</comment>
<evidence type="ECO:0000259" key="8">
    <source>
        <dbReference type="Pfam" id="PF09335"/>
    </source>
</evidence>
<keyword evidence="6 7" id="KW-0472">Membrane</keyword>
<evidence type="ECO:0000256" key="5">
    <source>
        <dbReference type="ARBA" id="ARBA00022989"/>
    </source>
</evidence>
<evidence type="ECO:0000256" key="1">
    <source>
        <dbReference type="ARBA" id="ARBA00004651"/>
    </source>
</evidence>
<feature type="transmembrane region" description="Helical" evidence="7">
    <location>
        <begin position="178"/>
        <end position="196"/>
    </location>
</feature>
<proteinExistence type="inferred from homology"/>
<evidence type="ECO:0000256" key="2">
    <source>
        <dbReference type="ARBA" id="ARBA00010792"/>
    </source>
</evidence>
<dbReference type="EMBL" id="JBHLWN010000057">
    <property type="protein sequence ID" value="MFC0213592.1"/>
    <property type="molecule type" value="Genomic_DNA"/>
</dbReference>